<dbReference type="SUPFAM" id="SSF55144">
    <property type="entry name" value="LigT-like"/>
    <property type="match status" value="1"/>
</dbReference>
<accession>A0A4R6J9V8</accession>
<dbReference type="AlphaFoldDB" id="A0A4R6J9V8"/>
<dbReference type="Pfam" id="PF13563">
    <property type="entry name" value="2_5_RNA_ligase2"/>
    <property type="match status" value="1"/>
</dbReference>
<dbReference type="Gene3D" id="3.90.1140.10">
    <property type="entry name" value="Cyclic phosphodiesterase"/>
    <property type="match status" value="1"/>
</dbReference>
<proteinExistence type="predicted"/>
<dbReference type="OrthoDB" id="2082235at2"/>
<evidence type="ECO:0000313" key="1">
    <source>
        <dbReference type="EMBL" id="TDO32017.1"/>
    </source>
</evidence>
<name>A0A4R6J9V8_9ACTN</name>
<sequence length="175" mass="18814">MDEPTHSALIVTVAEAEPYVAACRERYDRAASWGVPAHITVLYPFLAPAVIDEPVLGGLRQAAASVPAFFCTLAEVCWFADRVVWLAPRPAQPFLALTAAVTARFPAAQPYQGQFDEVVPHLTLGHDHPAGELAAAARAVGEHLPIHARVTAMRLVTGVPEQGLSWSVREEFALG</sequence>
<dbReference type="RefSeq" id="WP_133878041.1">
    <property type="nucleotide sequence ID" value="NZ_BOMD01000044.1"/>
</dbReference>
<reference evidence="1 2" key="1">
    <citation type="submission" date="2019-03" db="EMBL/GenBank/DDBJ databases">
        <title>Sequencing the genomes of 1000 actinobacteria strains.</title>
        <authorList>
            <person name="Klenk H.-P."/>
        </authorList>
    </citation>
    <scope>NUCLEOTIDE SEQUENCE [LARGE SCALE GENOMIC DNA]</scope>
    <source>
        <strain evidence="1 2">DSM 43805</strain>
    </source>
</reference>
<protein>
    <submittedName>
        <fullName evidence="1">2'-5' RNA ligase superfamily protein</fullName>
    </submittedName>
</protein>
<comment type="caution">
    <text evidence="1">The sequence shown here is derived from an EMBL/GenBank/DDBJ whole genome shotgun (WGS) entry which is preliminary data.</text>
</comment>
<evidence type="ECO:0000313" key="2">
    <source>
        <dbReference type="Proteomes" id="UP000294901"/>
    </source>
</evidence>
<dbReference type="Proteomes" id="UP000294901">
    <property type="component" value="Unassembled WGS sequence"/>
</dbReference>
<keyword evidence="1" id="KW-0436">Ligase</keyword>
<dbReference type="GO" id="GO:0016874">
    <property type="term" value="F:ligase activity"/>
    <property type="evidence" value="ECO:0007669"/>
    <property type="project" value="UniProtKB-KW"/>
</dbReference>
<dbReference type="InterPro" id="IPR009097">
    <property type="entry name" value="Cyclic_Pdiesterase"/>
</dbReference>
<organism evidence="1 2">
    <name type="scientific">Paractinoplanes brasiliensis</name>
    <dbReference type="NCBI Taxonomy" id="52695"/>
    <lineage>
        <taxon>Bacteria</taxon>
        <taxon>Bacillati</taxon>
        <taxon>Actinomycetota</taxon>
        <taxon>Actinomycetes</taxon>
        <taxon>Micromonosporales</taxon>
        <taxon>Micromonosporaceae</taxon>
        <taxon>Paractinoplanes</taxon>
    </lineage>
</organism>
<dbReference type="EMBL" id="SNWR01000002">
    <property type="protein sequence ID" value="TDO32017.1"/>
    <property type="molecule type" value="Genomic_DNA"/>
</dbReference>
<keyword evidence="2" id="KW-1185">Reference proteome</keyword>
<gene>
    <name evidence="1" type="ORF">C8E87_7457</name>
</gene>